<comment type="caution">
    <text evidence="2">The sequence shown here is derived from an EMBL/GenBank/DDBJ whole genome shotgun (WGS) entry which is preliminary data.</text>
</comment>
<evidence type="ECO:0000313" key="2">
    <source>
        <dbReference type="EMBL" id="KAK6762543.1"/>
    </source>
</evidence>
<sequence length="196" mass="22570">MESFDVAALYTNVSNDSAMQAVFELLTEHQSSINIWSGNYFAQIRGLAMGQRLAPTLAIAFMAKIEAPIWETRPLLYCRYIDDCFLGCGIELNPQYIMTNDTYVFYNAFKAVFPSSRAAQMLCSSHIRQALQRKHKELLKDSDVRTGKRFLSSLLIETDARVFENKYSAFMTWLSSIGSMEMLTHVEKKYSRRKRE</sequence>
<gene>
    <name evidence="2" type="primary">Necator_chrX.g23481</name>
    <name evidence="2" type="ORF">RB195_023317</name>
</gene>
<dbReference type="PANTHER" id="PTHR21301:SF10">
    <property type="entry name" value="REVERSE TRANSCRIPTASE DOMAIN-CONTAINING PROTEIN"/>
    <property type="match status" value="1"/>
</dbReference>
<dbReference type="PANTHER" id="PTHR21301">
    <property type="entry name" value="REVERSE TRANSCRIPTASE"/>
    <property type="match status" value="1"/>
</dbReference>
<evidence type="ECO:0000313" key="3">
    <source>
        <dbReference type="Proteomes" id="UP001303046"/>
    </source>
</evidence>
<dbReference type="Proteomes" id="UP001303046">
    <property type="component" value="Unassembled WGS sequence"/>
</dbReference>
<keyword evidence="3" id="KW-1185">Reference proteome</keyword>
<dbReference type="EMBL" id="JAVFWL010000006">
    <property type="protein sequence ID" value="KAK6762543.1"/>
    <property type="molecule type" value="Genomic_DNA"/>
</dbReference>
<proteinExistence type="predicted"/>
<dbReference type="PROSITE" id="PS50878">
    <property type="entry name" value="RT_POL"/>
    <property type="match status" value="1"/>
</dbReference>
<dbReference type="InterPro" id="IPR000477">
    <property type="entry name" value="RT_dom"/>
</dbReference>
<organism evidence="2 3">
    <name type="scientific">Necator americanus</name>
    <name type="common">Human hookworm</name>
    <dbReference type="NCBI Taxonomy" id="51031"/>
    <lineage>
        <taxon>Eukaryota</taxon>
        <taxon>Metazoa</taxon>
        <taxon>Ecdysozoa</taxon>
        <taxon>Nematoda</taxon>
        <taxon>Chromadorea</taxon>
        <taxon>Rhabditida</taxon>
        <taxon>Rhabditina</taxon>
        <taxon>Rhabditomorpha</taxon>
        <taxon>Strongyloidea</taxon>
        <taxon>Ancylostomatidae</taxon>
        <taxon>Bunostominae</taxon>
        <taxon>Necator</taxon>
    </lineage>
</organism>
<accession>A0ABR1EJ86</accession>
<evidence type="ECO:0000259" key="1">
    <source>
        <dbReference type="PROSITE" id="PS50878"/>
    </source>
</evidence>
<name>A0ABR1EJ86_NECAM</name>
<reference evidence="2 3" key="1">
    <citation type="submission" date="2023-08" db="EMBL/GenBank/DDBJ databases">
        <title>A Necator americanus chromosomal reference genome.</title>
        <authorList>
            <person name="Ilik V."/>
            <person name="Petrzelkova K.J."/>
            <person name="Pardy F."/>
            <person name="Fuh T."/>
            <person name="Niatou-Singa F.S."/>
            <person name="Gouil Q."/>
            <person name="Baker L."/>
            <person name="Ritchie M.E."/>
            <person name="Jex A.R."/>
            <person name="Gazzola D."/>
            <person name="Li H."/>
            <person name="Toshio Fujiwara R."/>
            <person name="Zhan B."/>
            <person name="Aroian R.V."/>
            <person name="Pafco B."/>
            <person name="Schwarz E.M."/>
        </authorList>
    </citation>
    <scope>NUCLEOTIDE SEQUENCE [LARGE SCALE GENOMIC DNA]</scope>
    <source>
        <strain evidence="2 3">Aroian</strain>
        <tissue evidence="2">Whole animal</tissue>
    </source>
</reference>
<feature type="domain" description="Reverse transcriptase" evidence="1">
    <location>
        <begin position="1"/>
        <end position="155"/>
    </location>
</feature>
<protein>
    <recommendedName>
        <fullName evidence="1">Reverse transcriptase domain-containing protein</fullName>
    </recommendedName>
</protein>